<evidence type="ECO:0000313" key="1">
    <source>
        <dbReference type="EMBL" id="TFK95875.1"/>
    </source>
</evidence>
<dbReference type="EMBL" id="ML178872">
    <property type="protein sequence ID" value="TFK95875.1"/>
    <property type="molecule type" value="Genomic_DNA"/>
</dbReference>
<dbReference type="Gene3D" id="3.40.50.1820">
    <property type="entry name" value="alpha/beta hydrolase"/>
    <property type="match status" value="1"/>
</dbReference>
<organism evidence="1 2">
    <name type="scientific">Pterulicium gracile</name>
    <dbReference type="NCBI Taxonomy" id="1884261"/>
    <lineage>
        <taxon>Eukaryota</taxon>
        <taxon>Fungi</taxon>
        <taxon>Dikarya</taxon>
        <taxon>Basidiomycota</taxon>
        <taxon>Agaricomycotina</taxon>
        <taxon>Agaricomycetes</taxon>
        <taxon>Agaricomycetidae</taxon>
        <taxon>Agaricales</taxon>
        <taxon>Pleurotineae</taxon>
        <taxon>Pterulaceae</taxon>
        <taxon>Pterulicium</taxon>
    </lineage>
</organism>
<proteinExistence type="predicted"/>
<dbReference type="OrthoDB" id="94039at2759"/>
<accession>A0A5C3Q196</accession>
<dbReference type="AlphaFoldDB" id="A0A5C3Q196"/>
<evidence type="ECO:0000313" key="2">
    <source>
        <dbReference type="Proteomes" id="UP000305067"/>
    </source>
</evidence>
<reference evidence="1 2" key="1">
    <citation type="journal article" date="2019" name="Nat. Ecol. Evol.">
        <title>Megaphylogeny resolves global patterns of mushroom evolution.</title>
        <authorList>
            <person name="Varga T."/>
            <person name="Krizsan K."/>
            <person name="Foldi C."/>
            <person name="Dima B."/>
            <person name="Sanchez-Garcia M."/>
            <person name="Sanchez-Ramirez S."/>
            <person name="Szollosi G.J."/>
            <person name="Szarkandi J.G."/>
            <person name="Papp V."/>
            <person name="Albert L."/>
            <person name="Andreopoulos W."/>
            <person name="Angelini C."/>
            <person name="Antonin V."/>
            <person name="Barry K.W."/>
            <person name="Bougher N.L."/>
            <person name="Buchanan P."/>
            <person name="Buyck B."/>
            <person name="Bense V."/>
            <person name="Catcheside P."/>
            <person name="Chovatia M."/>
            <person name="Cooper J."/>
            <person name="Damon W."/>
            <person name="Desjardin D."/>
            <person name="Finy P."/>
            <person name="Geml J."/>
            <person name="Haridas S."/>
            <person name="Hughes K."/>
            <person name="Justo A."/>
            <person name="Karasinski D."/>
            <person name="Kautmanova I."/>
            <person name="Kiss B."/>
            <person name="Kocsube S."/>
            <person name="Kotiranta H."/>
            <person name="LaButti K.M."/>
            <person name="Lechner B.E."/>
            <person name="Liimatainen K."/>
            <person name="Lipzen A."/>
            <person name="Lukacs Z."/>
            <person name="Mihaltcheva S."/>
            <person name="Morgado L.N."/>
            <person name="Niskanen T."/>
            <person name="Noordeloos M.E."/>
            <person name="Ohm R.A."/>
            <person name="Ortiz-Santana B."/>
            <person name="Ovrebo C."/>
            <person name="Racz N."/>
            <person name="Riley R."/>
            <person name="Savchenko A."/>
            <person name="Shiryaev A."/>
            <person name="Soop K."/>
            <person name="Spirin V."/>
            <person name="Szebenyi C."/>
            <person name="Tomsovsky M."/>
            <person name="Tulloss R.E."/>
            <person name="Uehling J."/>
            <person name="Grigoriev I.V."/>
            <person name="Vagvolgyi C."/>
            <person name="Papp T."/>
            <person name="Martin F.M."/>
            <person name="Miettinen O."/>
            <person name="Hibbett D.S."/>
            <person name="Nagy L.G."/>
        </authorList>
    </citation>
    <scope>NUCLEOTIDE SEQUENCE [LARGE SCALE GENOMIC DNA]</scope>
    <source>
        <strain evidence="1 2">CBS 309.79</strain>
    </source>
</reference>
<protein>
    <submittedName>
        <fullName evidence="1">Uncharacterized protein</fullName>
    </submittedName>
</protein>
<gene>
    <name evidence="1" type="ORF">BDV98DRAFT_598175</name>
</gene>
<keyword evidence="2" id="KW-1185">Reference proteome</keyword>
<sequence length="96" mass="10666">MDELLAVVRSKGPKVNGVWSIELPNHGEAATVNQQVMEWYYRPVFRSEDYARAIHVVVTNAGTGIEVNFSKRRLVDLGHSVGALAMYAIEPHLSSD</sequence>
<name>A0A5C3Q196_9AGAR</name>
<dbReference type="Proteomes" id="UP000305067">
    <property type="component" value="Unassembled WGS sequence"/>
</dbReference>
<dbReference type="InterPro" id="IPR029058">
    <property type="entry name" value="AB_hydrolase_fold"/>
</dbReference>
<dbReference type="STRING" id="1884261.A0A5C3Q196"/>